<keyword evidence="2" id="KW-1185">Reference proteome</keyword>
<accession>A0A1R3GD13</accession>
<dbReference type="Gramene" id="OMO55969">
    <property type="protein sequence ID" value="OMO55969"/>
    <property type="gene ID" value="CCACVL1_26843"/>
</dbReference>
<dbReference type="EMBL" id="AWWV01014547">
    <property type="protein sequence ID" value="OMO55969.1"/>
    <property type="molecule type" value="Genomic_DNA"/>
</dbReference>
<evidence type="ECO:0000313" key="1">
    <source>
        <dbReference type="EMBL" id="OMO55969.1"/>
    </source>
</evidence>
<evidence type="ECO:0000313" key="2">
    <source>
        <dbReference type="Proteomes" id="UP000188268"/>
    </source>
</evidence>
<sequence length="63" mass="7376">MESFFSSIFHHPFPRSKSALELHSPPSSTPKDKILRRKSDVRYHARRLCEYYRIVTVEADIAA</sequence>
<organism evidence="1 2">
    <name type="scientific">Corchorus capsularis</name>
    <name type="common">Jute</name>
    <dbReference type="NCBI Taxonomy" id="210143"/>
    <lineage>
        <taxon>Eukaryota</taxon>
        <taxon>Viridiplantae</taxon>
        <taxon>Streptophyta</taxon>
        <taxon>Embryophyta</taxon>
        <taxon>Tracheophyta</taxon>
        <taxon>Spermatophyta</taxon>
        <taxon>Magnoliopsida</taxon>
        <taxon>eudicotyledons</taxon>
        <taxon>Gunneridae</taxon>
        <taxon>Pentapetalae</taxon>
        <taxon>rosids</taxon>
        <taxon>malvids</taxon>
        <taxon>Malvales</taxon>
        <taxon>Malvaceae</taxon>
        <taxon>Grewioideae</taxon>
        <taxon>Apeibeae</taxon>
        <taxon>Corchorus</taxon>
    </lineage>
</organism>
<gene>
    <name evidence="1" type="ORF">CCACVL1_26843</name>
</gene>
<dbReference type="Proteomes" id="UP000188268">
    <property type="component" value="Unassembled WGS sequence"/>
</dbReference>
<protein>
    <submittedName>
        <fullName evidence="1">Uncharacterized protein</fullName>
    </submittedName>
</protein>
<proteinExistence type="predicted"/>
<dbReference type="AlphaFoldDB" id="A0A1R3GD13"/>
<comment type="caution">
    <text evidence="1">The sequence shown here is derived from an EMBL/GenBank/DDBJ whole genome shotgun (WGS) entry which is preliminary data.</text>
</comment>
<reference evidence="1 2" key="1">
    <citation type="submission" date="2013-09" db="EMBL/GenBank/DDBJ databases">
        <title>Corchorus capsularis genome sequencing.</title>
        <authorList>
            <person name="Alam M."/>
            <person name="Haque M.S."/>
            <person name="Islam M.S."/>
            <person name="Emdad E.M."/>
            <person name="Islam M.M."/>
            <person name="Ahmed B."/>
            <person name="Halim A."/>
            <person name="Hossen Q.M.M."/>
            <person name="Hossain M.Z."/>
            <person name="Ahmed R."/>
            <person name="Khan M.M."/>
            <person name="Islam R."/>
            <person name="Rashid M.M."/>
            <person name="Khan S.A."/>
            <person name="Rahman M.S."/>
            <person name="Alam M."/>
        </authorList>
    </citation>
    <scope>NUCLEOTIDE SEQUENCE [LARGE SCALE GENOMIC DNA]</scope>
    <source>
        <strain evidence="2">cv. CVL-1</strain>
        <tissue evidence="1">Whole seedling</tissue>
    </source>
</reference>
<name>A0A1R3GD13_COCAP</name>